<name>A0ABS0D259_9NOCA</name>
<dbReference type="SUPFAM" id="SSF52540">
    <property type="entry name" value="P-loop containing nucleoside triphosphate hydrolases"/>
    <property type="match status" value="1"/>
</dbReference>
<dbReference type="Proteomes" id="UP000702209">
    <property type="component" value="Unassembled WGS sequence"/>
</dbReference>
<keyword evidence="3" id="KW-1185">Reference proteome</keyword>
<reference evidence="2 3" key="1">
    <citation type="submission" date="2020-10" db="EMBL/GenBank/DDBJ databases">
        <title>Identification of Nocardia species via Next-generation sequencing and recognition of intraspecies genetic diversity.</title>
        <authorList>
            <person name="Li P."/>
            <person name="Li P."/>
            <person name="Lu B."/>
        </authorList>
    </citation>
    <scope>NUCLEOTIDE SEQUENCE [LARGE SCALE GENOMIC DNA]</scope>
    <source>
        <strain evidence="2 3">BJ06-0157</strain>
    </source>
</reference>
<dbReference type="Gene3D" id="3.40.50.300">
    <property type="entry name" value="P-loop containing nucleotide triphosphate hydrolases"/>
    <property type="match status" value="1"/>
</dbReference>
<gene>
    <name evidence="2" type="ORF">IU459_36220</name>
</gene>
<evidence type="ECO:0000313" key="2">
    <source>
        <dbReference type="EMBL" id="MBF6302925.1"/>
    </source>
</evidence>
<protein>
    <submittedName>
        <fullName evidence="2">Sulfotransferase domain-containing protein</fullName>
    </submittedName>
</protein>
<dbReference type="RefSeq" id="WP_195134104.1">
    <property type="nucleotide sequence ID" value="NZ_JADLQX010000078.1"/>
</dbReference>
<evidence type="ECO:0000259" key="1">
    <source>
        <dbReference type="Pfam" id="PF00685"/>
    </source>
</evidence>
<dbReference type="EMBL" id="JADLQX010000078">
    <property type="protein sequence ID" value="MBF6302925.1"/>
    <property type="molecule type" value="Genomic_DNA"/>
</dbReference>
<feature type="domain" description="Sulfotransferase" evidence="1">
    <location>
        <begin position="159"/>
        <end position="321"/>
    </location>
</feature>
<comment type="caution">
    <text evidence="2">The sequence shown here is derived from an EMBL/GenBank/DDBJ whole genome shotgun (WGS) entry which is preliminary data.</text>
</comment>
<dbReference type="InterPro" id="IPR027417">
    <property type="entry name" value="P-loop_NTPase"/>
</dbReference>
<organism evidence="2 3">
    <name type="scientific">Nocardia amamiensis</name>
    <dbReference type="NCBI Taxonomy" id="404578"/>
    <lineage>
        <taxon>Bacteria</taxon>
        <taxon>Bacillati</taxon>
        <taxon>Actinomycetota</taxon>
        <taxon>Actinomycetes</taxon>
        <taxon>Mycobacteriales</taxon>
        <taxon>Nocardiaceae</taxon>
        <taxon>Nocardia</taxon>
    </lineage>
</organism>
<accession>A0ABS0D259</accession>
<dbReference type="Pfam" id="PF00685">
    <property type="entry name" value="Sulfotransfer_1"/>
    <property type="match status" value="1"/>
</dbReference>
<proteinExistence type="predicted"/>
<sequence>MAAMKAEHVLVVSLRKSGTHLLKEVLAGLGYVLLGAVSSADAQPRPLGRQGALRALGAVYTPDEISQIKRSSDRAAIDLAVSRAVIVLNRAWADRLGMPRTAATDVDPEIDRLTARELSRQSGYRFSDTPGGVCWFTHDLDLGRADENFLLEWARTGTPRIILNYRDPRDVLLSMVNFLVEADTRRLGGFPDHLVYSDILKSARQPSDRIDIALTDPGFPGSDSFERALWLLRHPRVCKVSFEALIGPDGGGSAAAQSTEINRIVDFLGMADDINTASRHALASRIFNRTSHTFRTGQIGAWREHFTPNHQALVEHRYGYLLRLYGYQ</sequence>
<dbReference type="InterPro" id="IPR000863">
    <property type="entry name" value="Sulfotransferase_dom"/>
</dbReference>
<evidence type="ECO:0000313" key="3">
    <source>
        <dbReference type="Proteomes" id="UP000702209"/>
    </source>
</evidence>